<organism evidence="2 3">
    <name type="scientific">Trachymyrmex cornetzi</name>
    <dbReference type="NCBI Taxonomy" id="471704"/>
    <lineage>
        <taxon>Eukaryota</taxon>
        <taxon>Metazoa</taxon>
        <taxon>Ecdysozoa</taxon>
        <taxon>Arthropoda</taxon>
        <taxon>Hexapoda</taxon>
        <taxon>Insecta</taxon>
        <taxon>Pterygota</taxon>
        <taxon>Neoptera</taxon>
        <taxon>Endopterygota</taxon>
        <taxon>Hymenoptera</taxon>
        <taxon>Apocrita</taxon>
        <taxon>Aculeata</taxon>
        <taxon>Formicoidea</taxon>
        <taxon>Formicidae</taxon>
        <taxon>Myrmicinae</taxon>
        <taxon>Trachymyrmex</taxon>
    </lineage>
</organism>
<dbReference type="SUPFAM" id="SSF68906">
    <property type="entry name" value="SAP domain"/>
    <property type="match status" value="1"/>
</dbReference>
<reference evidence="2 3" key="1">
    <citation type="submission" date="2015-09" db="EMBL/GenBank/DDBJ databases">
        <title>Trachymyrmex cornetzi WGS genome.</title>
        <authorList>
            <person name="Nygaard S."/>
            <person name="Hu H."/>
            <person name="Boomsma J."/>
            <person name="Zhang G."/>
        </authorList>
    </citation>
    <scope>NUCLEOTIDE SEQUENCE [LARGE SCALE GENOMIC DNA]</scope>
    <source>
        <strain evidence="2">Tcor2-1</strain>
        <tissue evidence="2">Whole body</tissue>
    </source>
</reference>
<evidence type="ECO:0000313" key="3">
    <source>
        <dbReference type="Proteomes" id="UP000078492"/>
    </source>
</evidence>
<accession>A0A195EK61</accession>
<dbReference type="AlphaFoldDB" id="A0A195EK61"/>
<dbReference type="PROSITE" id="PS50800">
    <property type="entry name" value="SAP"/>
    <property type="match status" value="1"/>
</dbReference>
<dbReference type="Proteomes" id="UP000078492">
    <property type="component" value="Unassembled WGS sequence"/>
</dbReference>
<dbReference type="InterPro" id="IPR036361">
    <property type="entry name" value="SAP_dom_sf"/>
</dbReference>
<proteinExistence type="predicted"/>
<evidence type="ECO:0000313" key="2">
    <source>
        <dbReference type="EMBL" id="KYN28638.1"/>
    </source>
</evidence>
<name>A0A195EK61_9HYME</name>
<protein>
    <recommendedName>
        <fullName evidence="1">SAP domain-containing protein</fullName>
    </recommendedName>
</protein>
<feature type="domain" description="SAP" evidence="1">
    <location>
        <begin position="1"/>
        <end position="31"/>
    </location>
</feature>
<dbReference type="Pfam" id="PF02037">
    <property type="entry name" value="SAP"/>
    <property type="match status" value="1"/>
</dbReference>
<dbReference type="Gene3D" id="1.10.720.30">
    <property type="entry name" value="SAP domain"/>
    <property type="match status" value="1"/>
</dbReference>
<dbReference type="InterPro" id="IPR003034">
    <property type="entry name" value="SAP_dom"/>
</dbReference>
<dbReference type="EMBL" id="KQ978747">
    <property type="protein sequence ID" value="KYN28638.1"/>
    <property type="molecule type" value="Genomic_DNA"/>
</dbReference>
<evidence type="ECO:0000259" key="1">
    <source>
        <dbReference type="PROSITE" id="PS50800"/>
    </source>
</evidence>
<keyword evidence="3" id="KW-1185">Reference proteome</keyword>
<sequence>MVPELKEKLKTRGQNTTGTKTELIGRLMTAVDPAGAWIDETPGGAFGMDIVGVSANETHVEVVENRMPRKVVDRKQNLTLREAELQRREKELALRELESAWREINRLHLALEAGAVAVRPAEVRRPEQRQMTRNASPNIAINTIAELLSYFDGSGDRFVSGRNR</sequence>
<gene>
    <name evidence="2" type="ORF">ALC57_01891</name>
</gene>